<dbReference type="STRING" id="320787.CA2015_2208"/>
<evidence type="ECO:0000313" key="4">
    <source>
        <dbReference type="EMBL" id="AKP51629.1"/>
    </source>
</evidence>
<keyword evidence="2" id="KW-1133">Transmembrane helix</keyword>
<dbReference type="PANTHER" id="PTHR43156:SF2">
    <property type="entry name" value="STAGE II SPORULATION PROTEIN E"/>
    <property type="match status" value="1"/>
</dbReference>
<dbReference type="Gene3D" id="3.30.450.40">
    <property type="match status" value="1"/>
</dbReference>
<evidence type="ECO:0000256" key="1">
    <source>
        <dbReference type="ARBA" id="ARBA00022801"/>
    </source>
</evidence>
<proteinExistence type="predicted"/>
<dbReference type="GO" id="GO:0016791">
    <property type="term" value="F:phosphatase activity"/>
    <property type="evidence" value="ECO:0007669"/>
    <property type="project" value="TreeGrafter"/>
</dbReference>
<dbReference type="AlphaFoldDB" id="A0A0H4PBL0"/>
<keyword evidence="1" id="KW-0378">Hydrolase</keyword>
<feature type="transmembrane region" description="Helical" evidence="2">
    <location>
        <begin position="246"/>
        <end position="269"/>
    </location>
</feature>
<feature type="transmembrane region" description="Helical" evidence="2">
    <location>
        <begin position="12"/>
        <end position="34"/>
    </location>
</feature>
<organism evidence="4 5">
    <name type="scientific">Cyclobacterium amurskyense</name>
    <dbReference type="NCBI Taxonomy" id="320787"/>
    <lineage>
        <taxon>Bacteria</taxon>
        <taxon>Pseudomonadati</taxon>
        <taxon>Bacteroidota</taxon>
        <taxon>Cytophagia</taxon>
        <taxon>Cytophagales</taxon>
        <taxon>Cyclobacteriaceae</taxon>
        <taxon>Cyclobacterium</taxon>
    </lineage>
</organism>
<dbReference type="RefSeq" id="WP_048641944.1">
    <property type="nucleotide sequence ID" value="NZ_CP012040.1"/>
</dbReference>
<accession>A0A0H4PBL0</accession>
<feature type="transmembrane region" description="Helical" evidence="2">
    <location>
        <begin position="78"/>
        <end position="103"/>
    </location>
</feature>
<feature type="transmembrane region" description="Helical" evidence="2">
    <location>
        <begin position="208"/>
        <end position="226"/>
    </location>
</feature>
<dbReference type="SUPFAM" id="SSF55781">
    <property type="entry name" value="GAF domain-like"/>
    <property type="match status" value="1"/>
</dbReference>
<feature type="transmembrane region" description="Helical" evidence="2">
    <location>
        <begin position="178"/>
        <end position="196"/>
    </location>
</feature>
<dbReference type="Proteomes" id="UP000036520">
    <property type="component" value="Chromosome"/>
</dbReference>
<evidence type="ECO:0000259" key="3">
    <source>
        <dbReference type="SMART" id="SM00331"/>
    </source>
</evidence>
<dbReference type="Gene3D" id="3.60.40.10">
    <property type="entry name" value="PPM-type phosphatase domain"/>
    <property type="match status" value="1"/>
</dbReference>
<evidence type="ECO:0000256" key="2">
    <source>
        <dbReference type="SAM" id="Phobius"/>
    </source>
</evidence>
<dbReference type="Pfam" id="PF07228">
    <property type="entry name" value="SpoIIE"/>
    <property type="match status" value="1"/>
</dbReference>
<dbReference type="EMBL" id="CP012040">
    <property type="protein sequence ID" value="AKP51629.1"/>
    <property type="molecule type" value="Genomic_DNA"/>
</dbReference>
<dbReference type="KEGG" id="camu:CA2015_2208"/>
<keyword evidence="2" id="KW-0812">Transmembrane</keyword>
<dbReference type="OrthoDB" id="9763484at2"/>
<dbReference type="InterPro" id="IPR052016">
    <property type="entry name" value="Bact_Sigma-Reg"/>
</dbReference>
<sequence>MVKLPQIQRGKIYVLLAVLSWLALLLVNLIRVFGEINQMEGLIGKEITWILEILFFIWLYIFFNDAIKKNQHRSFIHFIWRAASTGLMATGTSFLIIFFYYLLGDSRLSEDPLLKNFFYHVNFAVVSIFLISTTLSWKHLILYQKSKAIVQQWQAYEVILLISMFFVLISQASFNYGFMFGLIFLIIYGAILSINLKWIPYLTFAEKWKSILFLVVIIACTVYLFFRLVSYTQQNIHFINLSENLFLLGLFVFVLLYAVFSSLVTLFNLPTSSVFEQKLTEAISFQKLSQSIKPGENEEQVLDILMDSCMSAAYVDAAWLELYASEPEQTSQIKLQKFISNRERQEVMGLLKKTAPFSTYLNGQSNDRKEYLYGQIPHEVYKSVLVLSVSANKKVLGDLFLLKEVKDGFNKEMINIISTFAGQTSISIENHRLLNEAIKNERYREELEIAQRVQRSLLPSELHHNECFEIDGFSAAADEVGGDYYETFRFDKENFALIIGDVSGKGTSAAFNMSQMKGVFHSLVQLNLPPKDFLSKANNALSRCLEKNNFITTTYYTINTLTKEIHFARAGHCPTLYYSSGKDTSRFLNIKGMGLGIVRNDGYENYLEEGFLKYQAGDVMVMYTDGIVEAKNKDNQEFGYDKLRLLLDRFKTFSAMEIKSKIVEEVYDFVGRETLPDDDYSILVIKFKA</sequence>
<evidence type="ECO:0000313" key="5">
    <source>
        <dbReference type="Proteomes" id="UP000036520"/>
    </source>
</evidence>
<dbReference type="SMART" id="SM00331">
    <property type="entry name" value="PP2C_SIG"/>
    <property type="match status" value="1"/>
</dbReference>
<dbReference type="SUPFAM" id="SSF81606">
    <property type="entry name" value="PP2C-like"/>
    <property type="match status" value="1"/>
</dbReference>
<feature type="transmembrane region" description="Helical" evidence="2">
    <location>
        <begin position="123"/>
        <end position="143"/>
    </location>
</feature>
<protein>
    <submittedName>
        <fullName evidence="4">Serine phosphatase RsbU, regulator of sigma subunit</fullName>
    </submittedName>
</protein>
<feature type="transmembrane region" description="Helical" evidence="2">
    <location>
        <begin position="46"/>
        <end position="66"/>
    </location>
</feature>
<dbReference type="PANTHER" id="PTHR43156">
    <property type="entry name" value="STAGE II SPORULATION PROTEIN E-RELATED"/>
    <property type="match status" value="1"/>
</dbReference>
<name>A0A0H4PBL0_9BACT</name>
<dbReference type="InterPro" id="IPR036457">
    <property type="entry name" value="PPM-type-like_dom_sf"/>
</dbReference>
<feature type="domain" description="PPM-type phosphatase" evidence="3">
    <location>
        <begin position="465"/>
        <end position="687"/>
    </location>
</feature>
<reference evidence="4 5" key="1">
    <citation type="submission" date="2015-07" db="EMBL/GenBank/DDBJ databases">
        <authorList>
            <person name="Kim K.M."/>
        </authorList>
    </citation>
    <scope>NUCLEOTIDE SEQUENCE [LARGE SCALE GENOMIC DNA]</scope>
    <source>
        <strain evidence="4 5">KCTC 12363</strain>
    </source>
</reference>
<dbReference type="InterPro" id="IPR001932">
    <property type="entry name" value="PPM-type_phosphatase-like_dom"/>
</dbReference>
<dbReference type="InterPro" id="IPR029016">
    <property type="entry name" value="GAF-like_dom_sf"/>
</dbReference>
<dbReference type="PATRIC" id="fig|320787.5.peg.2426"/>
<gene>
    <name evidence="4" type="ORF">CA2015_2208</name>
</gene>
<keyword evidence="5" id="KW-1185">Reference proteome</keyword>
<keyword evidence="2" id="KW-0472">Membrane</keyword>